<dbReference type="InterPro" id="IPR003593">
    <property type="entry name" value="AAA+_ATPase"/>
</dbReference>
<dbReference type="EMBL" id="QLYR01000001">
    <property type="protein sequence ID" value="RAQ30841.1"/>
    <property type="molecule type" value="Genomic_DNA"/>
</dbReference>
<proteinExistence type="predicted"/>
<dbReference type="InterPro" id="IPR027417">
    <property type="entry name" value="P-loop_NTPase"/>
</dbReference>
<dbReference type="SUPFAM" id="SSF90123">
    <property type="entry name" value="ABC transporter transmembrane region"/>
    <property type="match status" value="1"/>
</dbReference>
<keyword evidence="8 10" id="KW-1133">Transmembrane helix</keyword>
<evidence type="ECO:0000256" key="7">
    <source>
        <dbReference type="ARBA" id="ARBA00022840"/>
    </source>
</evidence>
<dbReference type="GO" id="GO:0034040">
    <property type="term" value="F:ATPase-coupled lipid transmembrane transporter activity"/>
    <property type="evidence" value="ECO:0007669"/>
    <property type="project" value="TreeGrafter"/>
</dbReference>
<keyword evidence="14" id="KW-1185">Reference proteome</keyword>
<feature type="transmembrane region" description="Helical" evidence="10">
    <location>
        <begin position="45"/>
        <end position="67"/>
    </location>
</feature>
<evidence type="ECO:0000256" key="5">
    <source>
        <dbReference type="ARBA" id="ARBA00022741"/>
    </source>
</evidence>
<keyword evidence="6" id="KW-0378">Hydrolase</keyword>
<evidence type="ECO:0000259" key="11">
    <source>
        <dbReference type="PROSITE" id="PS50893"/>
    </source>
</evidence>
<dbReference type="GO" id="GO:0005886">
    <property type="term" value="C:plasma membrane"/>
    <property type="evidence" value="ECO:0007669"/>
    <property type="project" value="UniProtKB-SubCell"/>
</dbReference>
<keyword evidence="6" id="KW-0645">Protease</keyword>
<keyword evidence="3" id="KW-1003">Cell membrane</keyword>
<dbReference type="GO" id="GO:0008234">
    <property type="term" value="F:cysteine-type peptidase activity"/>
    <property type="evidence" value="ECO:0007669"/>
    <property type="project" value="UniProtKB-KW"/>
</dbReference>
<dbReference type="PROSITE" id="PS50929">
    <property type="entry name" value="ABC_TM1F"/>
    <property type="match status" value="1"/>
</dbReference>
<dbReference type="Gene3D" id="3.40.50.300">
    <property type="entry name" value="P-loop containing nucleotide triphosphate hydrolases"/>
    <property type="match status" value="1"/>
</dbReference>
<dbReference type="PANTHER" id="PTHR24221">
    <property type="entry name" value="ATP-BINDING CASSETTE SUB-FAMILY B"/>
    <property type="match status" value="1"/>
</dbReference>
<feature type="domain" description="ABC transporter" evidence="11">
    <location>
        <begin position="337"/>
        <end position="576"/>
    </location>
</feature>
<dbReference type="InterPro" id="IPR039421">
    <property type="entry name" value="Type_1_exporter"/>
</dbReference>
<keyword evidence="7 13" id="KW-0067">ATP-binding</keyword>
<accession>A0A328UI62</accession>
<dbReference type="CDD" id="cd03228">
    <property type="entry name" value="ABCC_MRP_Like"/>
    <property type="match status" value="1"/>
</dbReference>
<dbReference type="AlphaFoldDB" id="A0A328UI62"/>
<dbReference type="Pfam" id="PF00005">
    <property type="entry name" value="ABC_tran"/>
    <property type="match status" value="1"/>
</dbReference>
<evidence type="ECO:0000259" key="12">
    <source>
        <dbReference type="PROSITE" id="PS50929"/>
    </source>
</evidence>
<dbReference type="InterPro" id="IPR003439">
    <property type="entry name" value="ABC_transporter-like_ATP-bd"/>
</dbReference>
<evidence type="ECO:0000256" key="9">
    <source>
        <dbReference type="ARBA" id="ARBA00023136"/>
    </source>
</evidence>
<keyword evidence="2" id="KW-0813">Transport</keyword>
<keyword evidence="4 10" id="KW-0812">Transmembrane</keyword>
<feature type="domain" description="ABC transmembrane type-1" evidence="12">
    <location>
        <begin position="122"/>
        <end position="301"/>
    </location>
</feature>
<dbReference type="InterPro" id="IPR011527">
    <property type="entry name" value="ABC1_TM_dom"/>
</dbReference>
<dbReference type="Proteomes" id="UP000249377">
    <property type="component" value="Unassembled WGS sequence"/>
</dbReference>
<evidence type="ECO:0000256" key="8">
    <source>
        <dbReference type="ARBA" id="ARBA00022989"/>
    </source>
</evidence>
<comment type="caution">
    <text evidence="13">The sequence shown here is derived from an EMBL/GenBank/DDBJ whole genome shotgun (WGS) entry which is preliminary data.</text>
</comment>
<evidence type="ECO:0000256" key="1">
    <source>
        <dbReference type="ARBA" id="ARBA00004651"/>
    </source>
</evidence>
<evidence type="ECO:0000256" key="4">
    <source>
        <dbReference type="ARBA" id="ARBA00022692"/>
    </source>
</evidence>
<organism evidence="13 14">
    <name type="scientific">Hydrogeniiclostridium mannosilyticum</name>
    <dbReference type="NCBI Taxonomy" id="2764322"/>
    <lineage>
        <taxon>Bacteria</taxon>
        <taxon>Bacillati</taxon>
        <taxon>Bacillota</taxon>
        <taxon>Clostridia</taxon>
        <taxon>Eubacteriales</taxon>
        <taxon>Acutalibacteraceae</taxon>
        <taxon>Hydrogeniiclostridium</taxon>
    </lineage>
</organism>
<sequence>MAGLAWQEQKSVLALCLLQALFFVGLNLVNLFIAPSILGAVEDRVPLEGVLGTIAFFVLALLVLNILKTWVATNTLFGRIAVRLKILAEINKKFARTSYPNTEDPAVLKKRDKAGEAVGGNSQATEAVWDTLAELLQSTAGFVIYLLLLSALDPVLIVITAVTTLAGYFAGKRINGWGWRHREEEAQYIHKLNYVGVKADDRALAKDVRIFGMRGWLEEIHQKYDRLYQDFIGRRERVYLWADVVDVLMTLLRNGAAYAYLLGITLTQGLTAAEFLLYFTAVGGFTAWVTGILSGFTTLYKQSLDISTVREFLELQEPFRFEDGEALEPEADKPYEIELKDVRFRYPGAEADTLKGINLKIRAGEKLAVVGLNGAGKTTLIKLICGFYDPTEGEVLMNGENIKRWNRRDYYRHFSAVFQSFSILAGTLAENIAQTDEGIDPHRLDGCVRKAGLAEKLQALPRGAETHIGKEVYEDGVELSGGEKQRLMLARALYKDAPVIVLDEPTAALDPLAESELYQKYNELTEGRTSVYISHRLASTQFCDRIVYLEDGKIMEEGTHRELLGRNGAYARLFELQSRYYRKGGVPDAETVSP</sequence>
<dbReference type="PANTHER" id="PTHR24221:SF646">
    <property type="entry name" value="HAEMOLYSIN SECRETION ATP-BINDING PROTEIN"/>
    <property type="match status" value="1"/>
</dbReference>
<dbReference type="Gene3D" id="1.20.1560.10">
    <property type="entry name" value="ABC transporter type 1, transmembrane domain"/>
    <property type="match status" value="1"/>
</dbReference>
<keyword evidence="6" id="KW-0788">Thiol protease</keyword>
<dbReference type="GO" id="GO:0016887">
    <property type="term" value="F:ATP hydrolysis activity"/>
    <property type="evidence" value="ECO:0007669"/>
    <property type="project" value="InterPro"/>
</dbReference>
<comment type="subcellular location">
    <subcellularLocation>
        <location evidence="1">Cell membrane</location>
        <topology evidence="1">Multi-pass membrane protein</topology>
    </subcellularLocation>
</comment>
<feature type="transmembrane region" description="Helical" evidence="10">
    <location>
        <begin position="142"/>
        <end position="170"/>
    </location>
</feature>
<dbReference type="GO" id="GO:0005524">
    <property type="term" value="F:ATP binding"/>
    <property type="evidence" value="ECO:0007669"/>
    <property type="project" value="UniProtKB-KW"/>
</dbReference>
<dbReference type="InterPro" id="IPR017871">
    <property type="entry name" value="ABC_transporter-like_CS"/>
</dbReference>
<dbReference type="InterPro" id="IPR036640">
    <property type="entry name" value="ABC1_TM_sf"/>
</dbReference>
<evidence type="ECO:0000256" key="3">
    <source>
        <dbReference type="ARBA" id="ARBA00022475"/>
    </source>
</evidence>
<dbReference type="SMART" id="SM00382">
    <property type="entry name" value="AAA"/>
    <property type="match status" value="1"/>
</dbReference>
<dbReference type="GO" id="GO:0140359">
    <property type="term" value="F:ABC-type transporter activity"/>
    <property type="evidence" value="ECO:0007669"/>
    <property type="project" value="InterPro"/>
</dbReference>
<reference evidence="13 14" key="1">
    <citation type="submission" date="2018-06" db="EMBL/GenBank/DDBJ databases">
        <title>Noncontiguous genome sequence of Ruminococcaceae bacterium ASD2818.</title>
        <authorList>
            <person name="Chaplin A.V."/>
            <person name="Sokolova S.R."/>
            <person name="Kochetkova T.O."/>
            <person name="Goltsov A.Y."/>
            <person name="Trofimov D.Y."/>
            <person name="Efimov B.A."/>
        </authorList>
    </citation>
    <scope>NUCLEOTIDE SEQUENCE [LARGE SCALE GENOMIC DNA]</scope>
    <source>
        <strain evidence="13 14">ASD2818</strain>
    </source>
</reference>
<evidence type="ECO:0000256" key="6">
    <source>
        <dbReference type="ARBA" id="ARBA00022807"/>
    </source>
</evidence>
<feature type="transmembrane region" description="Helical" evidence="10">
    <location>
        <begin position="238"/>
        <end position="263"/>
    </location>
</feature>
<keyword evidence="9 10" id="KW-0472">Membrane</keyword>
<evidence type="ECO:0000313" key="14">
    <source>
        <dbReference type="Proteomes" id="UP000249377"/>
    </source>
</evidence>
<protein>
    <submittedName>
        <fullName evidence="13">ABC transporter ATP-binding protein</fullName>
    </submittedName>
</protein>
<dbReference type="PROSITE" id="PS00211">
    <property type="entry name" value="ABC_TRANSPORTER_1"/>
    <property type="match status" value="1"/>
</dbReference>
<feature type="transmembrane region" description="Helical" evidence="10">
    <location>
        <begin position="12"/>
        <end position="33"/>
    </location>
</feature>
<feature type="transmembrane region" description="Helical" evidence="10">
    <location>
        <begin position="275"/>
        <end position="300"/>
    </location>
</feature>
<gene>
    <name evidence="13" type="ORF">DPQ25_03670</name>
</gene>
<evidence type="ECO:0000313" key="13">
    <source>
        <dbReference type="EMBL" id="RAQ30841.1"/>
    </source>
</evidence>
<evidence type="ECO:0000256" key="2">
    <source>
        <dbReference type="ARBA" id="ARBA00022448"/>
    </source>
</evidence>
<dbReference type="PROSITE" id="PS50893">
    <property type="entry name" value="ABC_TRANSPORTER_2"/>
    <property type="match status" value="1"/>
</dbReference>
<dbReference type="SUPFAM" id="SSF52540">
    <property type="entry name" value="P-loop containing nucleoside triphosphate hydrolases"/>
    <property type="match status" value="1"/>
</dbReference>
<name>A0A328UI62_9FIRM</name>
<dbReference type="FunFam" id="3.40.50.300:FF:000299">
    <property type="entry name" value="ABC transporter ATP-binding protein/permease"/>
    <property type="match status" value="1"/>
</dbReference>
<evidence type="ECO:0000256" key="10">
    <source>
        <dbReference type="SAM" id="Phobius"/>
    </source>
</evidence>
<keyword evidence="5" id="KW-0547">Nucleotide-binding</keyword>